<reference evidence="1" key="1">
    <citation type="submission" date="2019-08" db="EMBL/GenBank/DDBJ databases">
        <authorList>
            <person name="Kucharzyk K."/>
            <person name="Murdoch R.W."/>
            <person name="Higgins S."/>
            <person name="Loffler F."/>
        </authorList>
    </citation>
    <scope>NUCLEOTIDE SEQUENCE</scope>
</reference>
<proteinExistence type="predicted"/>
<comment type="caution">
    <text evidence="1">The sequence shown here is derived from an EMBL/GenBank/DDBJ whole genome shotgun (WGS) entry which is preliminary data.</text>
</comment>
<dbReference type="AlphaFoldDB" id="A0A645G1R7"/>
<organism evidence="1">
    <name type="scientific">bioreactor metagenome</name>
    <dbReference type="NCBI Taxonomy" id="1076179"/>
    <lineage>
        <taxon>unclassified sequences</taxon>
        <taxon>metagenomes</taxon>
        <taxon>ecological metagenomes</taxon>
    </lineage>
</organism>
<gene>
    <name evidence="1" type="ORF">SDC9_165501</name>
</gene>
<protein>
    <submittedName>
        <fullName evidence="1">Uncharacterized protein</fullName>
    </submittedName>
</protein>
<accession>A0A645G1R7</accession>
<sequence length="82" mass="9657">MNRRDLPPDIAQRFQGNRFWGNRLLNMGFHSGERILRDLFHYCAIIAQGTFYKRCEIFFRLGFAMNQKNLAGFCLKTGEPIQ</sequence>
<evidence type="ECO:0000313" key="1">
    <source>
        <dbReference type="EMBL" id="MPN18143.1"/>
    </source>
</evidence>
<dbReference type="EMBL" id="VSSQ01065424">
    <property type="protein sequence ID" value="MPN18143.1"/>
    <property type="molecule type" value="Genomic_DNA"/>
</dbReference>
<name>A0A645G1R7_9ZZZZ</name>